<dbReference type="AlphaFoldDB" id="A0A1R4HDV7"/>
<dbReference type="Proteomes" id="UP000195667">
    <property type="component" value="Unassembled WGS sequence"/>
</dbReference>
<accession>A0A1R4HDV7</accession>
<reference evidence="2" key="1">
    <citation type="submission" date="2017-02" db="EMBL/GenBank/DDBJ databases">
        <authorList>
            <person name="Daims H."/>
        </authorList>
    </citation>
    <scope>NUCLEOTIDE SEQUENCE [LARGE SCALE GENOMIC DNA]</scope>
</reference>
<evidence type="ECO:0000313" key="2">
    <source>
        <dbReference type="Proteomes" id="UP000195667"/>
    </source>
</evidence>
<protein>
    <submittedName>
        <fullName evidence="1">Uncharacterized protein</fullName>
    </submittedName>
</protein>
<evidence type="ECO:0000313" key="1">
    <source>
        <dbReference type="EMBL" id="SJM94394.1"/>
    </source>
</evidence>
<gene>
    <name evidence="1" type="ORF">CRENPOLYSF1_540007</name>
</gene>
<dbReference type="EMBL" id="FUKI01000131">
    <property type="protein sequence ID" value="SJM94394.1"/>
    <property type="molecule type" value="Genomic_DNA"/>
</dbReference>
<name>A0A1R4HDV7_9GAMM</name>
<keyword evidence="2" id="KW-1185">Reference proteome</keyword>
<sequence>MLQSFDVIFRKPKAPINSTEAFCRSKIPNPLEVFINYFHKSGQADIEQAKVNTVDYAPPEHNRLIH</sequence>
<proteinExistence type="predicted"/>
<organism evidence="1 2">
    <name type="scientific">Crenothrix polyspora</name>
    <dbReference type="NCBI Taxonomy" id="360316"/>
    <lineage>
        <taxon>Bacteria</taxon>
        <taxon>Pseudomonadati</taxon>
        <taxon>Pseudomonadota</taxon>
        <taxon>Gammaproteobacteria</taxon>
        <taxon>Methylococcales</taxon>
        <taxon>Crenotrichaceae</taxon>
        <taxon>Crenothrix</taxon>
    </lineage>
</organism>